<dbReference type="EMBL" id="CP119312">
    <property type="protein sequence ID" value="WEK02933.1"/>
    <property type="molecule type" value="Genomic_DNA"/>
</dbReference>
<dbReference type="InterPro" id="IPR000847">
    <property type="entry name" value="LysR_HTH_N"/>
</dbReference>
<dbReference type="Proteomes" id="UP001217476">
    <property type="component" value="Chromosome"/>
</dbReference>
<dbReference type="PANTHER" id="PTHR30419">
    <property type="entry name" value="HTH-TYPE TRANSCRIPTIONAL REGULATOR YBHD"/>
    <property type="match status" value="1"/>
</dbReference>
<name>A0AAJ6AZX6_9HYPH</name>
<dbReference type="AlphaFoldDB" id="A0AAJ6AZX6"/>
<gene>
    <name evidence="6" type="ORF">P0Y65_12015</name>
</gene>
<sequence length="633" mass="69584">MLPLMDKAGLELSLLSKFVLACQSPRLADAAKRLDQSAPALSMALHGLEEKLGLKLFVRRAGGLDLLPSAFWLFRVGTQLLYLEEIARKARPLQGARQVKLTVDLELNFAIGRVSRALLRTCQDLIVSHPELMVEWRFAGFDSNDAGDPIGLSASEPLPEQQGYIRLFYANRTKAPAAAIPLYDDPWIVVGSPGSRVGETVETDQLTMLRMRPEITDVMLAFAHGRGFAHQLQFRDEEPAQLADILREHPHLRLLMPSNLLPIRLGLARHEVVPFNPRFVSSIYGQLSGSAADYGNVFLAALQRQLAEEGTIAFTPRLTTRQIHYFNLAAHTGSISAAARVANTAQSSVSKNISQMEDVMGGALLRRTEEGATLSPLGEMVRGLTNGIEERQDWIIRKAHDIAAHSEARVTIGTLPSSGHDSALTERIAEVVTRIHARHPDWQLQVVESSNTVLHERVRAGDLNLAIVGVVNTQVARIRLGPMEPLAVIAHPLVNLGGRKEFRLEDVVALPLVLGRHHLSIHQSFADAAHQRSLRLKPVVEVGSLALAISMVRKAPLCTILPASSVRQDIEAGNLQMVPIRQDELSSALSLIFSAERELSEAERAIVQEFTRVFRPGHQAEPVETAQVAEKTI</sequence>
<evidence type="ECO:0000256" key="4">
    <source>
        <dbReference type="ARBA" id="ARBA00023163"/>
    </source>
</evidence>
<dbReference type="InterPro" id="IPR036390">
    <property type="entry name" value="WH_DNA-bd_sf"/>
</dbReference>
<protein>
    <submittedName>
        <fullName evidence="6">LysR substrate-binding domain-containing protein</fullName>
    </submittedName>
</protein>
<dbReference type="SUPFAM" id="SSF53850">
    <property type="entry name" value="Periplasmic binding protein-like II"/>
    <property type="match status" value="1"/>
</dbReference>
<proteinExistence type="inferred from homology"/>
<evidence type="ECO:0000256" key="3">
    <source>
        <dbReference type="ARBA" id="ARBA00023125"/>
    </source>
</evidence>
<dbReference type="InterPro" id="IPR050950">
    <property type="entry name" value="HTH-type_LysR_regulators"/>
</dbReference>
<feature type="domain" description="HTH lysR-type" evidence="5">
    <location>
        <begin position="318"/>
        <end position="375"/>
    </location>
</feature>
<evidence type="ECO:0000256" key="2">
    <source>
        <dbReference type="ARBA" id="ARBA00023015"/>
    </source>
</evidence>
<dbReference type="SUPFAM" id="SSF46785">
    <property type="entry name" value="Winged helix' DNA-binding domain"/>
    <property type="match status" value="2"/>
</dbReference>
<keyword evidence="2" id="KW-0805">Transcription regulation</keyword>
<organism evidence="6 7">
    <name type="scientific">Candidatus Devosia phytovorans</name>
    <dbReference type="NCBI Taxonomy" id="3121372"/>
    <lineage>
        <taxon>Bacteria</taxon>
        <taxon>Pseudomonadati</taxon>
        <taxon>Pseudomonadota</taxon>
        <taxon>Alphaproteobacteria</taxon>
        <taxon>Hyphomicrobiales</taxon>
        <taxon>Devosiaceae</taxon>
        <taxon>Devosia</taxon>
    </lineage>
</organism>
<evidence type="ECO:0000259" key="5">
    <source>
        <dbReference type="PROSITE" id="PS50931"/>
    </source>
</evidence>
<dbReference type="GO" id="GO:0003677">
    <property type="term" value="F:DNA binding"/>
    <property type="evidence" value="ECO:0007669"/>
    <property type="project" value="UniProtKB-KW"/>
</dbReference>
<evidence type="ECO:0000313" key="6">
    <source>
        <dbReference type="EMBL" id="WEK02933.1"/>
    </source>
</evidence>
<dbReference type="GO" id="GO:0005829">
    <property type="term" value="C:cytosol"/>
    <property type="evidence" value="ECO:0007669"/>
    <property type="project" value="TreeGrafter"/>
</dbReference>
<keyword evidence="4" id="KW-0804">Transcription</keyword>
<comment type="similarity">
    <text evidence="1">Belongs to the LysR transcriptional regulatory family.</text>
</comment>
<keyword evidence="3" id="KW-0238">DNA-binding</keyword>
<dbReference type="PROSITE" id="PS50931">
    <property type="entry name" value="HTH_LYSR"/>
    <property type="match status" value="2"/>
</dbReference>
<dbReference type="InterPro" id="IPR005119">
    <property type="entry name" value="LysR_subst-bd"/>
</dbReference>
<dbReference type="Gene3D" id="3.40.190.290">
    <property type="match status" value="1"/>
</dbReference>
<feature type="domain" description="HTH lysR-type" evidence="5">
    <location>
        <begin position="10"/>
        <end position="67"/>
    </location>
</feature>
<dbReference type="Pfam" id="PF00126">
    <property type="entry name" value="HTH_1"/>
    <property type="match status" value="2"/>
</dbReference>
<dbReference type="GO" id="GO:0003700">
    <property type="term" value="F:DNA-binding transcription factor activity"/>
    <property type="evidence" value="ECO:0007669"/>
    <property type="project" value="InterPro"/>
</dbReference>
<dbReference type="InterPro" id="IPR036388">
    <property type="entry name" value="WH-like_DNA-bd_sf"/>
</dbReference>
<reference evidence="6" key="1">
    <citation type="submission" date="2023-03" db="EMBL/GenBank/DDBJ databases">
        <title>Andean soil-derived lignocellulolytic bacterial consortium as a source of novel taxa and putative plastic-active enzymes.</title>
        <authorList>
            <person name="Diaz-Garcia L."/>
            <person name="Chuvochina M."/>
            <person name="Feuerriegel G."/>
            <person name="Bunk B."/>
            <person name="Sproer C."/>
            <person name="Streit W.R."/>
            <person name="Rodriguez L.M."/>
            <person name="Overmann J."/>
            <person name="Jimenez D.J."/>
        </authorList>
    </citation>
    <scope>NUCLEOTIDE SEQUENCE</scope>
    <source>
        <strain evidence="6">MAG 4196</strain>
    </source>
</reference>
<dbReference type="PANTHER" id="PTHR30419:SF8">
    <property type="entry name" value="NITROGEN ASSIMILATION TRANSCRIPTIONAL ACTIVATOR-RELATED"/>
    <property type="match status" value="1"/>
</dbReference>
<accession>A0AAJ6AZX6</accession>
<dbReference type="Pfam" id="PF03466">
    <property type="entry name" value="LysR_substrate"/>
    <property type="match status" value="1"/>
</dbReference>
<evidence type="ECO:0000256" key="1">
    <source>
        <dbReference type="ARBA" id="ARBA00009437"/>
    </source>
</evidence>
<dbReference type="Gene3D" id="1.10.10.10">
    <property type="entry name" value="Winged helix-like DNA-binding domain superfamily/Winged helix DNA-binding domain"/>
    <property type="match status" value="2"/>
</dbReference>
<evidence type="ECO:0000313" key="7">
    <source>
        <dbReference type="Proteomes" id="UP001217476"/>
    </source>
</evidence>